<evidence type="ECO:0000256" key="2">
    <source>
        <dbReference type="ARBA" id="ARBA00022448"/>
    </source>
</evidence>
<dbReference type="InterPro" id="IPR036721">
    <property type="entry name" value="RCK_C_sf"/>
</dbReference>
<gene>
    <name evidence="10" type="ORF">C6569_12540</name>
</gene>
<feature type="transmembrane region" description="Helical" evidence="8">
    <location>
        <begin position="606"/>
        <end position="628"/>
    </location>
</feature>
<feature type="transmembrane region" description="Helical" evidence="8">
    <location>
        <begin position="88"/>
        <end position="107"/>
    </location>
</feature>
<dbReference type="Proteomes" id="UP000237889">
    <property type="component" value="Chromosome"/>
</dbReference>
<dbReference type="SUPFAM" id="SSF116726">
    <property type="entry name" value="TrkA C-terminal domain-like"/>
    <property type="match status" value="2"/>
</dbReference>
<comment type="subcellular location">
    <subcellularLocation>
        <location evidence="1">Membrane</location>
        <topology evidence="1">Multi-pass membrane protein</topology>
    </subcellularLocation>
</comment>
<name>A0A2S0NCE3_9HYPH</name>
<dbReference type="GO" id="GO:0006813">
    <property type="term" value="P:potassium ion transport"/>
    <property type="evidence" value="ECO:0007669"/>
    <property type="project" value="InterPro"/>
</dbReference>
<keyword evidence="4" id="KW-0677">Repeat</keyword>
<dbReference type="KEGG" id="phr:C6569_12540"/>
<dbReference type="EMBL" id="CP027668">
    <property type="protein sequence ID" value="AVO45828.1"/>
    <property type="molecule type" value="Genomic_DNA"/>
</dbReference>
<keyword evidence="2" id="KW-0813">Transport</keyword>
<evidence type="ECO:0000256" key="4">
    <source>
        <dbReference type="ARBA" id="ARBA00022737"/>
    </source>
</evidence>
<dbReference type="GO" id="GO:0005886">
    <property type="term" value="C:plasma membrane"/>
    <property type="evidence" value="ECO:0007669"/>
    <property type="project" value="TreeGrafter"/>
</dbReference>
<dbReference type="PANTHER" id="PTHR43652">
    <property type="entry name" value="BASIC AMINO ACID ANTIPORTER YFCC-RELATED"/>
    <property type="match status" value="1"/>
</dbReference>
<feature type="region of interest" description="Disordered" evidence="7">
    <location>
        <begin position="320"/>
        <end position="339"/>
    </location>
</feature>
<keyword evidence="3 8" id="KW-0812">Transmembrane</keyword>
<evidence type="ECO:0000259" key="9">
    <source>
        <dbReference type="PROSITE" id="PS51202"/>
    </source>
</evidence>
<organism evidence="10 11">
    <name type="scientific">Phreatobacter cathodiphilus</name>
    <dbReference type="NCBI Taxonomy" id="1868589"/>
    <lineage>
        <taxon>Bacteria</taxon>
        <taxon>Pseudomonadati</taxon>
        <taxon>Pseudomonadota</taxon>
        <taxon>Alphaproteobacteria</taxon>
        <taxon>Hyphomicrobiales</taxon>
        <taxon>Phreatobacteraceae</taxon>
        <taxon>Phreatobacter</taxon>
    </lineage>
</organism>
<feature type="domain" description="RCK C-terminal" evidence="9">
    <location>
        <begin position="336"/>
        <end position="421"/>
    </location>
</feature>
<dbReference type="PROSITE" id="PS51202">
    <property type="entry name" value="RCK_C"/>
    <property type="match status" value="2"/>
</dbReference>
<dbReference type="GO" id="GO:0008324">
    <property type="term" value="F:monoatomic cation transmembrane transporter activity"/>
    <property type="evidence" value="ECO:0007669"/>
    <property type="project" value="InterPro"/>
</dbReference>
<dbReference type="Gene3D" id="3.30.70.1450">
    <property type="entry name" value="Regulator of K+ conductance, C-terminal domain"/>
    <property type="match status" value="2"/>
</dbReference>
<feature type="transmembrane region" description="Helical" evidence="8">
    <location>
        <begin position="436"/>
        <end position="452"/>
    </location>
</feature>
<feature type="transmembrane region" description="Helical" evidence="8">
    <location>
        <begin position="483"/>
        <end position="504"/>
    </location>
</feature>
<feature type="transmembrane region" description="Helical" evidence="8">
    <location>
        <begin position="6"/>
        <end position="22"/>
    </location>
</feature>
<protein>
    <submittedName>
        <fullName evidence="10">SLC13 family permease</fullName>
    </submittedName>
</protein>
<evidence type="ECO:0000256" key="7">
    <source>
        <dbReference type="SAM" id="MobiDB-lite"/>
    </source>
</evidence>
<feature type="transmembrane region" description="Helical" evidence="8">
    <location>
        <begin position="29"/>
        <end position="50"/>
    </location>
</feature>
<dbReference type="InterPro" id="IPR004680">
    <property type="entry name" value="Cit_transptr-like_dom"/>
</dbReference>
<dbReference type="Pfam" id="PF03600">
    <property type="entry name" value="CitMHS"/>
    <property type="match status" value="1"/>
</dbReference>
<evidence type="ECO:0000313" key="10">
    <source>
        <dbReference type="EMBL" id="AVO45828.1"/>
    </source>
</evidence>
<evidence type="ECO:0000256" key="5">
    <source>
        <dbReference type="ARBA" id="ARBA00022989"/>
    </source>
</evidence>
<feature type="transmembrane region" description="Helical" evidence="8">
    <location>
        <begin position="180"/>
        <end position="200"/>
    </location>
</feature>
<evidence type="ECO:0000256" key="8">
    <source>
        <dbReference type="SAM" id="Phobius"/>
    </source>
</evidence>
<dbReference type="InterPro" id="IPR006037">
    <property type="entry name" value="RCK_C"/>
</dbReference>
<dbReference type="Pfam" id="PF02080">
    <property type="entry name" value="TrkA_C"/>
    <property type="match status" value="2"/>
</dbReference>
<keyword evidence="6 8" id="KW-0472">Membrane</keyword>
<sequence length="629" mass="65142">MSRDQIVILVILAIAIGMFLWGRVRHDMVALGALLACVAAGLVPGDQAFAGFGHPAVITVAGVLVLSSALQSTGAIDVLARRVLPQSASPAVMIGAVSAFAALLSSFMNNVGALALMMPFALQVAARLSLPPGRILMPLAFGSILGGMTTLIGTPPNLIVSGFRQQGGGASFAMFDFTPVGLSVALAGIAFIVLGGWRLVPARQRAGADSFETGAYLTEARVTEGSKAAGMTLREVENALAEADAQILGLVRNERRIPAPHPYREVRTGDVLVIEAEPQALTNALTSLGLALEEAVAPPPLEETQKASLAAATAEEAVAEPQVAKRSADADAIASEPPTRLQSEEVALMELAVRPRAEITGRSASSIRLRTRFGINLLAVSRQGKPSRARLRTMTIAEGDVLLVQGPPEVILEFANRFGCVPLAERALRIPQPRQAFIASLVMAAAVGIAAFGLMPAAVAFAGGLLGVAVTGVVPVRRIYDAIDWSVIVLLAALIPVAGALATTGTADVIAQSVVGTLAGDSPLIALAVILIVTMTLSDFMNNAATAAVMCPVAIGTASQMGAQADPFLIAVAVGASCAFLTPIGHQNNTLILGPGGFRFGDYWRLGLPLEIVVLVVAIPTIAFFWPLR</sequence>
<evidence type="ECO:0000256" key="6">
    <source>
        <dbReference type="ARBA" id="ARBA00023136"/>
    </source>
</evidence>
<feature type="transmembrane region" description="Helical" evidence="8">
    <location>
        <begin position="139"/>
        <end position="160"/>
    </location>
</feature>
<dbReference type="OrthoDB" id="9809303at2"/>
<evidence type="ECO:0000256" key="3">
    <source>
        <dbReference type="ARBA" id="ARBA00022692"/>
    </source>
</evidence>
<feature type="domain" description="RCK C-terminal" evidence="9">
    <location>
        <begin position="205"/>
        <end position="291"/>
    </location>
</feature>
<feature type="transmembrane region" description="Helical" evidence="8">
    <location>
        <begin position="56"/>
        <end position="76"/>
    </location>
</feature>
<dbReference type="AlphaFoldDB" id="A0A2S0NCE3"/>
<feature type="transmembrane region" description="Helical" evidence="8">
    <location>
        <begin position="524"/>
        <end position="555"/>
    </location>
</feature>
<feature type="transmembrane region" description="Helical" evidence="8">
    <location>
        <begin position="567"/>
        <end position="586"/>
    </location>
</feature>
<dbReference type="InterPro" id="IPR051679">
    <property type="entry name" value="DASS-Related_Transporters"/>
</dbReference>
<dbReference type="RefSeq" id="WP_106749169.1">
    <property type="nucleotide sequence ID" value="NZ_CP027668.1"/>
</dbReference>
<accession>A0A2S0NCE3</accession>
<feature type="transmembrane region" description="Helical" evidence="8">
    <location>
        <begin position="458"/>
        <end position="476"/>
    </location>
</feature>
<evidence type="ECO:0000313" key="11">
    <source>
        <dbReference type="Proteomes" id="UP000237889"/>
    </source>
</evidence>
<keyword evidence="11" id="KW-1185">Reference proteome</keyword>
<evidence type="ECO:0000256" key="1">
    <source>
        <dbReference type="ARBA" id="ARBA00004141"/>
    </source>
</evidence>
<reference evidence="10 11" key="1">
    <citation type="submission" date="2018-03" db="EMBL/GenBank/DDBJ databases">
        <title>Genome sequencing of Phreatobacter sp.</title>
        <authorList>
            <person name="Kim S.-J."/>
            <person name="Heo J."/>
            <person name="Kwon S.-W."/>
        </authorList>
    </citation>
    <scope>NUCLEOTIDE SEQUENCE [LARGE SCALE GENOMIC DNA]</scope>
    <source>
        <strain evidence="10 11">S-12</strain>
    </source>
</reference>
<keyword evidence="5 8" id="KW-1133">Transmembrane helix</keyword>
<dbReference type="PANTHER" id="PTHR43652:SF2">
    <property type="entry name" value="BASIC AMINO ACID ANTIPORTER YFCC-RELATED"/>
    <property type="match status" value="1"/>
</dbReference>
<proteinExistence type="predicted"/>